<reference evidence="2" key="1">
    <citation type="submission" date="2017-05" db="UniProtKB">
        <authorList>
            <consortium name="EnsemblMetazoa"/>
        </authorList>
    </citation>
    <scope>IDENTIFICATION</scope>
</reference>
<name>A0A1X7VAG3_AMPQE</name>
<dbReference type="InParanoid" id="A0A1X7VAG3"/>
<proteinExistence type="predicted"/>
<dbReference type="EnsemblMetazoa" id="Aqu2.1.37011_001">
    <property type="protein sequence ID" value="Aqu2.1.37011_001"/>
    <property type="gene ID" value="Aqu2.1.37011"/>
</dbReference>
<organism evidence="2">
    <name type="scientific">Amphimedon queenslandica</name>
    <name type="common">Sponge</name>
    <dbReference type="NCBI Taxonomy" id="400682"/>
    <lineage>
        <taxon>Eukaryota</taxon>
        <taxon>Metazoa</taxon>
        <taxon>Porifera</taxon>
        <taxon>Demospongiae</taxon>
        <taxon>Heteroscleromorpha</taxon>
        <taxon>Haplosclerida</taxon>
        <taxon>Niphatidae</taxon>
        <taxon>Amphimedon</taxon>
    </lineage>
</organism>
<evidence type="ECO:0000313" key="2">
    <source>
        <dbReference type="EnsemblMetazoa" id="Aqu2.1.37011_001"/>
    </source>
</evidence>
<dbReference type="AlphaFoldDB" id="A0A1X7VAG3"/>
<accession>A0A1X7VAG3</accession>
<protein>
    <submittedName>
        <fullName evidence="2">Uncharacterized protein</fullName>
    </submittedName>
</protein>
<evidence type="ECO:0000256" key="1">
    <source>
        <dbReference type="SAM" id="MobiDB-lite"/>
    </source>
</evidence>
<feature type="compositionally biased region" description="Polar residues" evidence="1">
    <location>
        <begin position="1"/>
        <end position="16"/>
    </location>
</feature>
<sequence length="77" mass="8600">MSELLPQSHQTITVSTGGRPISLTKVSSPSVPSDKASQRTLHWRTWSINMSSEKKQREAMKDLEAVKITAESVPFLF</sequence>
<feature type="region of interest" description="Disordered" evidence="1">
    <location>
        <begin position="1"/>
        <end position="38"/>
    </location>
</feature>